<dbReference type="EMBL" id="JAOPGA020000580">
    <property type="protein sequence ID" value="KAL0479623.1"/>
    <property type="molecule type" value="Genomic_DNA"/>
</dbReference>
<evidence type="ECO:0000313" key="1">
    <source>
        <dbReference type="EMBL" id="KAL0479623.1"/>
    </source>
</evidence>
<comment type="caution">
    <text evidence="1">The sequence shown here is derived from an EMBL/GenBank/DDBJ whole genome shotgun (WGS) entry which is preliminary data.</text>
</comment>
<name>A0AAW2YRP8_9EUKA</name>
<keyword evidence="2" id="KW-1185">Reference proteome</keyword>
<sequence length="417" mass="48470">MKLSCQGLVLLSLQIKAKEGLDVDIHEIPSEKDLSELGSYNVHDYIFNECLIHVLKFVLEHRSYFDQEEMCGAIGRILFMTPNFEVETTENLIKECLEATSLMYDKDLEVLDAIKGMHAMYTSQGVKCERMLLVVQFTLECLLKRCSSIDLKNELLDNIFMFDFGSENTLEKLLKQALTSSDKNLKFVALHLIYNFSKMSLNLCHLWLPVLIKSLLVESSEILYYVIFVMWNLVFLHPSVQRYYVTEDLDLLTILIDYKSKQDDQVRYISAVGLVRLLENDAAGDYTEDVMNRLIEIYCSSDSFTHITKKKQAKKGIHHKLTEYLYQFLEKYHHNKSKHQEEIANTITCILLNGVDQGLIPYNGSKHEEAFLKSKLRTLTSMLHQNFIPEFTKNLQLNIQEHFKETWSDKFIASLLK</sequence>
<reference evidence="1 2" key="1">
    <citation type="submission" date="2024-03" db="EMBL/GenBank/DDBJ databases">
        <title>The Acrasis kona genome and developmental transcriptomes reveal deep origins of eukaryotic multicellular pathways.</title>
        <authorList>
            <person name="Sheikh S."/>
            <person name="Fu C.-J."/>
            <person name="Brown M.W."/>
            <person name="Baldauf S.L."/>
        </authorList>
    </citation>
    <scope>NUCLEOTIDE SEQUENCE [LARGE SCALE GENOMIC DNA]</scope>
    <source>
        <strain evidence="1 2">ATCC MYA-3509</strain>
    </source>
</reference>
<proteinExistence type="predicted"/>
<gene>
    <name evidence="1" type="ORF">AKO1_007709</name>
</gene>
<organism evidence="1 2">
    <name type="scientific">Acrasis kona</name>
    <dbReference type="NCBI Taxonomy" id="1008807"/>
    <lineage>
        <taxon>Eukaryota</taxon>
        <taxon>Discoba</taxon>
        <taxon>Heterolobosea</taxon>
        <taxon>Tetramitia</taxon>
        <taxon>Eutetramitia</taxon>
        <taxon>Acrasidae</taxon>
        <taxon>Acrasis</taxon>
    </lineage>
</organism>
<dbReference type="Gene3D" id="1.25.10.10">
    <property type="entry name" value="Leucine-rich Repeat Variant"/>
    <property type="match status" value="1"/>
</dbReference>
<dbReference type="InterPro" id="IPR011989">
    <property type="entry name" value="ARM-like"/>
</dbReference>
<protein>
    <submittedName>
        <fullName evidence="1">Uncharacterized protein</fullName>
    </submittedName>
</protein>
<dbReference type="Proteomes" id="UP001431209">
    <property type="component" value="Unassembled WGS sequence"/>
</dbReference>
<evidence type="ECO:0000313" key="2">
    <source>
        <dbReference type="Proteomes" id="UP001431209"/>
    </source>
</evidence>
<dbReference type="AlphaFoldDB" id="A0AAW2YRP8"/>
<dbReference type="SUPFAM" id="SSF48371">
    <property type="entry name" value="ARM repeat"/>
    <property type="match status" value="1"/>
</dbReference>
<accession>A0AAW2YRP8</accession>
<dbReference type="InterPro" id="IPR016024">
    <property type="entry name" value="ARM-type_fold"/>
</dbReference>